<reference evidence="1 2" key="1">
    <citation type="submission" date="2018-06" db="EMBL/GenBank/DDBJ databases">
        <authorList>
            <consortium name="Pathogen Informatics"/>
            <person name="Doyle S."/>
        </authorList>
    </citation>
    <scope>NUCLEOTIDE SEQUENCE [LARGE SCALE GENOMIC DNA]</scope>
    <source>
        <strain evidence="1 2">NCTC11647</strain>
    </source>
</reference>
<evidence type="ECO:0000313" key="2">
    <source>
        <dbReference type="Proteomes" id="UP000251647"/>
    </source>
</evidence>
<dbReference type="AlphaFoldDB" id="A0A2T3Q2X5"/>
<sequence length="71" mass="8653">MFDSLMEKPDIELDDIQSRYPAPSKLTRIDRQRILQKRRHRDFIQDLQAMGITYEDYLEDETRKINARRVI</sequence>
<gene>
    <name evidence="1" type="ORF">NCTC11647_04412</name>
</gene>
<name>A0A2T3Q2X5_PHODM</name>
<dbReference type="RefSeq" id="WP_013404480.1">
    <property type="nucleotide sequence ID" value="NZ_CP073687.1"/>
</dbReference>
<dbReference type="EMBL" id="UATL01000008">
    <property type="protein sequence ID" value="SPY46066.1"/>
    <property type="molecule type" value="Genomic_DNA"/>
</dbReference>
<evidence type="ECO:0000313" key="1">
    <source>
        <dbReference type="EMBL" id="SPY46066.1"/>
    </source>
</evidence>
<accession>A0A2T3Q2X5</accession>
<dbReference type="Proteomes" id="UP000251647">
    <property type="component" value="Unassembled WGS sequence"/>
</dbReference>
<organism evidence="1 2">
    <name type="scientific">Photobacterium damselae</name>
    <dbReference type="NCBI Taxonomy" id="38293"/>
    <lineage>
        <taxon>Bacteria</taxon>
        <taxon>Pseudomonadati</taxon>
        <taxon>Pseudomonadota</taxon>
        <taxon>Gammaproteobacteria</taxon>
        <taxon>Vibrionales</taxon>
        <taxon>Vibrionaceae</taxon>
        <taxon>Photobacterium</taxon>
    </lineage>
</organism>
<proteinExistence type="predicted"/>
<protein>
    <submittedName>
        <fullName evidence="1">Uncharacterized protein</fullName>
    </submittedName>
</protein>